<dbReference type="InterPro" id="IPR034294">
    <property type="entry name" value="Aquaporin_transptr"/>
</dbReference>
<feature type="transmembrane region" description="Helical" evidence="6">
    <location>
        <begin position="205"/>
        <end position="227"/>
    </location>
</feature>
<dbReference type="RefSeq" id="WP_109876186.1">
    <property type="nucleotide sequence ID" value="NZ_AP026695.1"/>
</dbReference>
<dbReference type="PRINTS" id="PR00783">
    <property type="entry name" value="MINTRINSICP"/>
</dbReference>
<feature type="transmembrane region" description="Helical" evidence="6">
    <location>
        <begin position="131"/>
        <end position="153"/>
    </location>
</feature>
<keyword evidence="5 6" id="KW-0472">Membrane</keyword>
<evidence type="ECO:0000313" key="7">
    <source>
        <dbReference type="EMBL" id="GBH33547.1"/>
    </source>
</evidence>
<dbReference type="EMBL" id="BGKI01000001">
    <property type="protein sequence ID" value="GBH33547.1"/>
    <property type="molecule type" value="Genomic_DNA"/>
</dbReference>
<evidence type="ECO:0000256" key="3">
    <source>
        <dbReference type="ARBA" id="ARBA00022692"/>
    </source>
</evidence>
<evidence type="ECO:0000256" key="1">
    <source>
        <dbReference type="ARBA" id="ARBA00004141"/>
    </source>
</evidence>
<accession>A0A2S2KPR6</accession>
<feature type="transmembrane region" description="Helical" evidence="6">
    <location>
        <begin position="165"/>
        <end position="185"/>
    </location>
</feature>
<proteinExistence type="inferred from homology"/>
<keyword evidence="8" id="KW-1185">Reference proteome</keyword>
<dbReference type="Pfam" id="PF00230">
    <property type="entry name" value="MIP"/>
    <property type="match status" value="1"/>
</dbReference>
<dbReference type="InterPro" id="IPR023271">
    <property type="entry name" value="Aquaporin-like"/>
</dbReference>
<dbReference type="InterPro" id="IPR000425">
    <property type="entry name" value="MIP"/>
</dbReference>
<evidence type="ECO:0000256" key="4">
    <source>
        <dbReference type="ARBA" id="ARBA00022989"/>
    </source>
</evidence>
<feature type="transmembrane region" description="Helical" evidence="6">
    <location>
        <begin position="39"/>
        <end position="60"/>
    </location>
</feature>
<dbReference type="SUPFAM" id="SSF81338">
    <property type="entry name" value="Aquaporin-like"/>
    <property type="match status" value="1"/>
</dbReference>
<evidence type="ECO:0000256" key="2">
    <source>
        <dbReference type="ARBA" id="ARBA00006175"/>
    </source>
</evidence>
<dbReference type="Proteomes" id="UP000245829">
    <property type="component" value="Unassembled WGS sequence"/>
</dbReference>
<dbReference type="AlphaFoldDB" id="A0A2S2KPR6"/>
<evidence type="ECO:0000313" key="8">
    <source>
        <dbReference type="Proteomes" id="UP000245829"/>
    </source>
</evidence>
<reference evidence="7 8" key="1">
    <citation type="submission" date="2018-05" db="EMBL/GenBank/DDBJ databases">
        <title>genome sequencing of Nitrosopumilus sp. NM25.</title>
        <authorList>
            <person name="Mori K."/>
            <person name="Nakagawa T."/>
        </authorList>
    </citation>
    <scope>NUCLEOTIDE SEQUENCE [LARGE SCALE GENOMIC DNA]</scope>
    <source>
        <strain evidence="7 8">NM25</strain>
    </source>
</reference>
<dbReference type="GO" id="GO:0015267">
    <property type="term" value="F:channel activity"/>
    <property type="evidence" value="ECO:0007669"/>
    <property type="project" value="InterPro"/>
</dbReference>
<gene>
    <name evidence="7" type="ORF">NZNM25_03380</name>
</gene>
<dbReference type="NCBIfam" id="TIGR00861">
    <property type="entry name" value="MIP"/>
    <property type="match status" value="1"/>
</dbReference>
<sequence>MVNPRAYLAEAIATYGLVFFGPLSVILAIASFGEELTTISVLFISLGHGGAIALMVYTFGHVSGAHINPAVTIPMIITRKIGIADGVGYIISQLIGAITAAATLKVILPELGAKVNFATQGGPSDLINNSISSGFLIEAILTFFLVTVIFMVAVHKKASPGWHGFTIGGMVFLIHLIAVPLTGASVNPARTFGPALISGFWEFHWLYWAAPILGGIIAGLIMNYVFVKPAEKEA</sequence>
<feature type="transmembrane region" description="Helical" evidence="6">
    <location>
        <begin position="81"/>
        <end position="104"/>
    </location>
</feature>
<dbReference type="Gene3D" id="1.20.1080.10">
    <property type="entry name" value="Glycerol uptake facilitator protein"/>
    <property type="match status" value="1"/>
</dbReference>
<name>A0A2S2KPR6_9ARCH</name>
<dbReference type="OrthoDB" id="36050at2157"/>
<protein>
    <submittedName>
        <fullName evidence="7">Aquaporin</fullName>
    </submittedName>
</protein>
<dbReference type="PANTHER" id="PTHR19139">
    <property type="entry name" value="AQUAPORIN TRANSPORTER"/>
    <property type="match status" value="1"/>
</dbReference>
<comment type="subcellular location">
    <subcellularLocation>
        <location evidence="1">Membrane</location>
        <topology evidence="1">Multi-pass membrane protein</topology>
    </subcellularLocation>
</comment>
<keyword evidence="3 6" id="KW-0812">Transmembrane</keyword>
<feature type="transmembrane region" description="Helical" evidence="6">
    <location>
        <begin position="12"/>
        <end position="33"/>
    </location>
</feature>
<keyword evidence="4 6" id="KW-1133">Transmembrane helix</keyword>
<organism evidence="7 8">
    <name type="scientific">Nitrosopumilus zosterae</name>
    <dbReference type="NCBI Taxonomy" id="718286"/>
    <lineage>
        <taxon>Archaea</taxon>
        <taxon>Nitrososphaerota</taxon>
        <taxon>Nitrososphaeria</taxon>
        <taxon>Nitrosopumilales</taxon>
        <taxon>Nitrosopumilaceae</taxon>
        <taxon>Nitrosopumilus</taxon>
    </lineage>
</organism>
<comment type="similarity">
    <text evidence="2">Belongs to the MIP/aquaporin (TC 1.A.8) family.</text>
</comment>
<dbReference type="GeneID" id="76209677"/>
<evidence type="ECO:0000256" key="6">
    <source>
        <dbReference type="SAM" id="Phobius"/>
    </source>
</evidence>
<comment type="caution">
    <text evidence="7">The sequence shown here is derived from an EMBL/GenBank/DDBJ whole genome shotgun (WGS) entry which is preliminary data.</text>
</comment>
<dbReference type="PANTHER" id="PTHR19139:SF199">
    <property type="entry name" value="MIP17260P"/>
    <property type="match status" value="1"/>
</dbReference>
<dbReference type="GO" id="GO:0005886">
    <property type="term" value="C:plasma membrane"/>
    <property type="evidence" value="ECO:0007669"/>
    <property type="project" value="TreeGrafter"/>
</dbReference>
<evidence type="ECO:0000256" key="5">
    <source>
        <dbReference type="ARBA" id="ARBA00023136"/>
    </source>
</evidence>